<accession>A0A0B4XJW8</accession>
<feature type="domain" description="Tetrapyrrole biosynthesis uroporphyrinogen III synthase" evidence="10">
    <location>
        <begin position="19"/>
        <end position="231"/>
    </location>
</feature>
<dbReference type="KEGG" id="apac:S7S_02180"/>
<keyword evidence="4 9" id="KW-0456">Lyase</keyword>
<dbReference type="HOGENOM" id="CLU_011276_9_4_6"/>
<dbReference type="AlphaFoldDB" id="A0A0B4XJW8"/>
<comment type="catalytic activity">
    <reaction evidence="8 9">
        <text>hydroxymethylbilane = uroporphyrinogen III + H2O</text>
        <dbReference type="Rhea" id="RHEA:18965"/>
        <dbReference type="ChEBI" id="CHEBI:15377"/>
        <dbReference type="ChEBI" id="CHEBI:57308"/>
        <dbReference type="ChEBI" id="CHEBI:57845"/>
        <dbReference type="EC" id="4.2.1.75"/>
    </reaction>
</comment>
<dbReference type="SUPFAM" id="SSF69618">
    <property type="entry name" value="HemD-like"/>
    <property type="match status" value="1"/>
</dbReference>
<evidence type="ECO:0000256" key="5">
    <source>
        <dbReference type="ARBA" id="ARBA00023244"/>
    </source>
</evidence>
<reference evidence="11 12" key="1">
    <citation type="journal article" date="2012" name="J. Bacteriol.">
        <title>Genome sequence of an alkane-degrading bacterium, Alcanivorax pacificus type strain W11-5, isolated from deep sea sediment.</title>
        <authorList>
            <person name="Lai Q."/>
            <person name="Shao Z."/>
        </authorList>
    </citation>
    <scope>NUCLEOTIDE SEQUENCE [LARGE SCALE GENOMIC DNA]</scope>
    <source>
        <strain evidence="11 12">W11-5</strain>
    </source>
</reference>
<evidence type="ECO:0000256" key="1">
    <source>
        <dbReference type="ARBA" id="ARBA00004772"/>
    </source>
</evidence>
<dbReference type="EC" id="4.2.1.75" evidence="3 9"/>
<name>A0A0B4XJW8_9GAMM</name>
<comment type="function">
    <text evidence="6 9">Catalyzes cyclization of the linear tetrapyrrole, hydroxymethylbilane, to the macrocyclic uroporphyrinogen III.</text>
</comment>
<keyword evidence="5 9" id="KW-0627">Porphyrin biosynthesis</keyword>
<dbReference type="UniPathway" id="UPA00251">
    <property type="reaction ID" value="UER00320"/>
</dbReference>
<dbReference type="PANTHER" id="PTHR38042">
    <property type="entry name" value="UROPORPHYRINOGEN-III SYNTHASE, CHLOROPLASTIC"/>
    <property type="match status" value="1"/>
</dbReference>
<dbReference type="GO" id="GO:0006782">
    <property type="term" value="P:protoporphyrinogen IX biosynthetic process"/>
    <property type="evidence" value="ECO:0007669"/>
    <property type="project" value="UniProtKB-UniRule"/>
</dbReference>
<evidence type="ECO:0000256" key="6">
    <source>
        <dbReference type="ARBA" id="ARBA00037589"/>
    </source>
</evidence>
<dbReference type="PANTHER" id="PTHR38042:SF1">
    <property type="entry name" value="UROPORPHYRINOGEN-III SYNTHASE, CHLOROPLASTIC"/>
    <property type="match status" value="1"/>
</dbReference>
<evidence type="ECO:0000256" key="8">
    <source>
        <dbReference type="ARBA" id="ARBA00048617"/>
    </source>
</evidence>
<evidence type="ECO:0000256" key="9">
    <source>
        <dbReference type="RuleBase" id="RU366031"/>
    </source>
</evidence>
<evidence type="ECO:0000256" key="7">
    <source>
        <dbReference type="ARBA" id="ARBA00040167"/>
    </source>
</evidence>
<dbReference type="InterPro" id="IPR003754">
    <property type="entry name" value="4pyrrol_synth_uPrphyn_synth"/>
</dbReference>
<dbReference type="RefSeq" id="WP_008739416.1">
    <property type="nucleotide sequence ID" value="NZ_CP004387.1"/>
</dbReference>
<sequence length="241" mass="26077">MSLRVLVTRPAGQEAPVMALLAGAGFIPLHQSTLCIEPRVLDARERGYLMNLDQYHAVFLVSTNAVRRAVEALADYWPQWPVGVHWIAVGEATAAVLIDAGLPAEVPQSGFNSEAVLALPALQSLDEKQVLVLRGEGGRPLFAETLATRGARVDQVALYRRVCNPAFQWPAPPVDVALVTSVESWHCLQQHRPPQQMLLVAGSARIGAAIRAAGYGNLTVAASPHDEDMVACLTQHLMKNR</sequence>
<evidence type="ECO:0000256" key="4">
    <source>
        <dbReference type="ARBA" id="ARBA00023239"/>
    </source>
</evidence>
<dbReference type="InterPro" id="IPR039793">
    <property type="entry name" value="UROS/Hem4"/>
</dbReference>
<evidence type="ECO:0000259" key="10">
    <source>
        <dbReference type="Pfam" id="PF02602"/>
    </source>
</evidence>
<dbReference type="Gene3D" id="3.40.50.10090">
    <property type="match status" value="2"/>
</dbReference>
<dbReference type="STRING" id="391936.S7S_02180"/>
<evidence type="ECO:0000256" key="3">
    <source>
        <dbReference type="ARBA" id="ARBA00013109"/>
    </source>
</evidence>
<comment type="pathway">
    <text evidence="1 9">Porphyrin-containing compound metabolism; protoporphyrin-IX biosynthesis; coproporphyrinogen-III from 5-aminolevulinate: step 3/4.</text>
</comment>
<dbReference type="EMBL" id="CP004387">
    <property type="protein sequence ID" value="AJD46858.1"/>
    <property type="molecule type" value="Genomic_DNA"/>
</dbReference>
<gene>
    <name evidence="11" type="ORF">S7S_02180</name>
</gene>
<evidence type="ECO:0000313" key="11">
    <source>
        <dbReference type="EMBL" id="AJD46858.1"/>
    </source>
</evidence>
<dbReference type="GO" id="GO:0004852">
    <property type="term" value="F:uroporphyrinogen-III synthase activity"/>
    <property type="evidence" value="ECO:0007669"/>
    <property type="project" value="UniProtKB-UniRule"/>
</dbReference>
<dbReference type="InterPro" id="IPR036108">
    <property type="entry name" value="4pyrrol_syn_uPrphyn_synt_sf"/>
</dbReference>
<comment type="similarity">
    <text evidence="2 9">Belongs to the uroporphyrinogen-III synthase family.</text>
</comment>
<proteinExistence type="inferred from homology"/>
<organism evidence="11 12">
    <name type="scientific">Isoalcanivorax pacificus W11-5</name>
    <dbReference type="NCBI Taxonomy" id="391936"/>
    <lineage>
        <taxon>Bacteria</taxon>
        <taxon>Pseudomonadati</taxon>
        <taxon>Pseudomonadota</taxon>
        <taxon>Gammaproteobacteria</taxon>
        <taxon>Oceanospirillales</taxon>
        <taxon>Alcanivoracaceae</taxon>
        <taxon>Isoalcanivorax</taxon>
    </lineage>
</organism>
<protein>
    <recommendedName>
        <fullName evidence="7 9">Uroporphyrinogen-III synthase</fullName>
        <ecNumber evidence="3 9">4.2.1.75</ecNumber>
    </recommendedName>
</protein>
<dbReference type="Proteomes" id="UP000006764">
    <property type="component" value="Chromosome"/>
</dbReference>
<dbReference type="OrthoDB" id="9787650at2"/>
<evidence type="ECO:0000256" key="2">
    <source>
        <dbReference type="ARBA" id="ARBA00008133"/>
    </source>
</evidence>
<dbReference type="GO" id="GO:0006780">
    <property type="term" value="P:uroporphyrinogen III biosynthetic process"/>
    <property type="evidence" value="ECO:0007669"/>
    <property type="project" value="UniProtKB-UniRule"/>
</dbReference>
<dbReference type="Pfam" id="PF02602">
    <property type="entry name" value="HEM4"/>
    <property type="match status" value="1"/>
</dbReference>
<evidence type="ECO:0000313" key="12">
    <source>
        <dbReference type="Proteomes" id="UP000006764"/>
    </source>
</evidence>
<dbReference type="CDD" id="cd06578">
    <property type="entry name" value="HemD"/>
    <property type="match status" value="1"/>
</dbReference>
<keyword evidence="12" id="KW-1185">Reference proteome</keyword>